<name>A4CPX2_ROBBH</name>
<dbReference type="Pfam" id="PF14730">
    <property type="entry name" value="DUF4468"/>
    <property type="match status" value="1"/>
</dbReference>
<reference evidence="2 3" key="1">
    <citation type="journal article" date="2009" name="J. Bacteriol.">
        <title>Complete genome sequence of Robiginitalea biformata HTCC2501.</title>
        <authorList>
            <person name="Oh H.M."/>
            <person name="Giovannoni S.J."/>
            <person name="Lee K."/>
            <person name="Ferriera S."/>
            <person name="Johnson J."/>
            <person name="Cho J.C."/>
        </authorList>
    </citation>
    <scope>NUCLEOTIDE SEQUENCE [LARGE SCALE GENOMIC DNA]</scope>
    <source>
        <strain evidence="3">ATCC BAA-864 / HTCC2501 / KCTC 12146</strain>
    </source>
</reference>
<dbReference type="AlphaFoldDB" id="A4CPX2"/>
<dbReference type="KEGG" id="rbi:RB2501_01485"/>
<dbReference type="EMBL" id="CP001712">
    <property type="protein sequence ID" value="EAR14057.1"/>
    <property type="molecule type" value="Genomic_DNA"/>
</dbReference>
<protein>
    <recommendedName>
        <fullName evidence="1">DUF4468 domain-containing protein</fullName>
    </recommendedName>
</protein>
<evidence type="ECO:0000259" key="1">
    <source>
        <dbReference type="Pfam" id="PF14730"/>
    </source>
</evidence>
<dbReference type="Proteomes" id="UP000009049">
    <property type="component" value="Chromosome"/>
</dbReference>
<proteinExistence type="predicted"/>
<evidence type="ECO:0000313" key="2">
    <source>
        <dbReference type="EMBL" id="EAR14057.1"/>
    </source>
</evidence>
<dbReference type="Gene3D" id="3.30.530.80">
    <property type="match status" value="1"/>
</dbReference>
<feature type="domain" description="DUF4468" evidence="1">
    <location>
        <begin position="93"/>
        <end position="166"/>
    </location>
</feature>
<dbReference type="InterPro" id="IPR027823">
    <property type="entry name" value="DUF4468"/>
</dbReference>
<accession>A4CPX2</accession>
<sequence>MFPTDKSTKYGWAMVGGPPVFINQLSTDNPPYSLDELPCGEQELFLTLGKIQIMRTLLVFLMCCGVAWGQVEFDGKGNFSLSQVHEVNGSRSDLQKWATEWAAKTYNNSNYVTRINDDDQILTKGSFEVPAIQTINGKEFTQGRRINYTLNVQFKEGRYKIDITDVALEQHPSYPDRLQDYFLGKEEYRNHLRRHYGPESGAELKSMTRLIENDRKYDELYTNIQKYGRSMVIPITVQIEKINQSLLAYMKQDHSDDDW</sequence>
<gene>
    <name evidence="2" type="ordered locus">RB2501_01485</name>
</gene>
<keyword evidence="3" id="KW-1185">Reference proteome</keyword>
<dbReference type="STRING" id="313596.RB2501_01485"/>
<evidence type="ECO:0000313" key="3">
    <source>
        <dbReference type="Proteomes" id="UP000009049"/>
    </source>
</evidence>
<organism evidence="2 3">
    <name type="scientific">Robiginitalea biformata (strain ATCC BAA-864 / DSM 15991 / KCTC 12146 / HTCC2501)</name>
    <dbReference type="NCBI Taxonomy" id="313596"/>
    <lineage>
        <taxon>Bacteria</taxon>
        <taxon>Pseudomonadati</taxon>
        <taxon>Bacteroidota</taxon>
        <taxon>Flavobacteriia</taxon>
        <taxon>Flavobacteriales</taxon>
        <taxon>Flavobacteriaceae</taxon>
        <taxon>Robiginitalea</taxon>
    </lineage>
</organism>
<dbReference type="HOGENOM" id="CLU_1073172_0_0_10"/>